<evidence type="ECO:0000259" key="7">
    <source>
        <dbReference type="Pfam" id="PF02272"/>
    </source>
</evidence>
<protein>
    <recommendedName>
        <fullName evidence="2">Single-stranded-DNA-specific exonuclease RecJ</fullName>
    </recommendedName>
</protein>
<keyword evidence="3" id="KW-0540">Nuclease</keyword>
<keyword evidence="4" id="KW-0378">Hydrolase</keyword>
<evidence type="ECO:0000256" key="2">
    <source>
        <dbReference type="ARBA" id="ARBA00019841"/>
    </source>
</evidence>
<dbReference type="InterPro" id="IPR038763">
    <property type="entry name" value="DHH_sf"/>
</dbReference>
<dbReference type="GO" id="GO:0004527">
    <property type="term" value="F:exonuclease activity"/>
    <property type="evidence" value="ECO:0007669"/>
    <property type="project" value="UniProtKB-KW"/>
</dbReference>
<dbReference type="PANTHER" id="PTHR30255">
    <property type="entry name" value="SINGLE-STRANDED-DNA-SPECIFIC EXONUCLEASE RECJ"/>
    <property type="match status" value="1"/>
</dbReference>
<evidence type="ECO:0000313" key="9">
    <source>
        <dbReference type="EMBL" id="MEQ2456485.1"/>
    </source>
</evidence>
<accession>A0ABV1EPG7</accession>
<gene>
    <name evidence="9" type="primary">recJ</name>
    <name evidence="9" type="ORF">WMO45_08125</name>
</gene>
<organism evidence="9 10">
    <name type="scientific">Flavonifractor hominis</name>
    <dbReference type="NCBI Taxonomy" id="3133178"/>
    <lineage>
        <taxon>Bacteria</taxon>
        <taxon>Bacillati</taxon>
        <taxon>Bacillota</taxon>
        <taxon>Clostridia</taxon>
        <taxon>Eubacteriales</taxon>
        <taxon>Oscillospiraceae</taxon>
        <taxon>Flavonifractor</taxon>
    </lineage>
</organism>
<dbReference type="InterPro" id="IPR041122">
    <property type="entry name" value="RecJ_OB"/>
</dbReference>
<dbReference type="Pfam" id="PF02272">
    <property type="entry name" value="DHHA1"/>
    <property type="match status" value="1"/>
</dbReference>
<proteinExistence type="inferred from homology"/>
<dbReference type="EMBL" id="JBBMFT010000004">
    <property type="protein sequence ID" value="MEQ2456485.1"/>
    <property type="molecule type" value="Genomic_DNA"/>
</dbReference>
<dbReference type="InterPro" id="IPR001667">
    <property type="entry name" value="DDH_dom"/>
</dbReference>
<evidence type="ECO:0000256" key="5">
    <source>
        <dbReference type="ARBA" id="ARBA00022839"/>
    </source>
</evidence>
<comment type="similarity">
    <text evidence="1">Belongs to the RecJ family.</text>
</comment>
<evidence type="ECO:0000256" key="3">
    <source>
        <dbReference type="ARBA" id="ARBA00022722"/>
    </source>
</evidence>
<evidence type="ECO:0000256" key="1">
    <source>
        <dbReference type="ARBA" id="ARBA00005915"/>
    </source>
</evidence>
<reference evidence="9 10" key="1">
    <citation type="submission" date="2024-03" db="EMBL/GenBank/DDBJ databases">
        <title>Human intestinal bacterial collection.</title>
        <authorList>
            <person name="Pauvert C."/>
            <person name="Hitch T.C.A."/>
            <person name="Clavel T."/>
        </authorList>
    </citation>
    <scope>NUCLEOTIDE SEQUENCE [LARGE SCALE GENOMIC DNA]</scope>
    <source>
        <strain evidence="9 10">CLA-AP-H34</strain>
    </source>
</reference>
<name>A0ABV1EPG7_9FIRM</name>
<dbReference type="Proteomes" id="UP001440599">
    <property type="component" value="Unassembled WGS sequence"/>
</dbReference>
<sequence>MKYKQWNRAACDPGARRAMEAAGVPPLAAITLCARGLDTPEKARAFLASGRELLHNPLLLRDMDRAVERVRRALDGGETIAVYGDYDVDGITSTCLLTDFLRKEGGQVVPYIPDRMEEGYGLNREAVDTLHRQGVSLIVTVDCGITAVEETAYAGTLGVDVVITDHHECKADLPEAVAVVDPRRADCPYPFKCLAGVGVALKLALALGGQARWDELLDRYADLAAIGTVADVMSLTGENRTIVRVGLKALRHTVRPGLKALLHEAGLDEKPLTSVAVGYTLAPRINASGRMGCAPLAAELLLTSDPVRGEELARALCELNRERQAIEAEIYTECLSMADSLPPERRSALVLAGEHWHQGVVGIVASRLAEKYSCPTFMICLQDGHGKGSCRSFAGFNLFAALEHCAPLLEGFGGHELAAGFTIAAEHIPAFARAMNDYVRECTGGAEMVSTLDIDSELDDPGELTLEGVEGLELLEPYGSGNPKPVFSLSGCVVTALSEVGGGRHLKLKLNVAGRMLDAIFFSASAAEAEVAVGDRVDVAFTPQINEYRGWRTVQLQVCDLRPALTRAQAERALYEKFHRGEDLTRREAEALLPSREEFVVLWRYLKGHAGPAPLEETAHRLARNIARSAGKRETVMRTLVCLEVFDERGLIRLEHTTDHLHIALRTVEGKVDLEESCIMRKLRGMMMPKDQTD</sequence>
<dbReference type="Gene3D" id="3.90.1640.30">
    <property type="match status" value="1"/>
</dbReference>
<dbReference type="SUPFAM" id="SSF64182">
    <property type="entry name" value="DHH phosphoesterases"/>
    <property type="match status" value="1"/>
</dbReference>
<comment type="caution">
    <text evidence="9">The sequence shown here is derived from an EMBL/GenBank/DDBJ whole genome shotgun (WGS) entry which is preliminary data.</text>
</comment>
<dbReference type="Pfam" id="PF01368">
    <property type="entry name" value="DHH"/>
    <property type="match status" value="1"/>
</dbReference>
<dbReference type="RefSeq" id="WP_349140138.1">
    <property type="nucleotide sequence ID" value="NZ_JBBMFT010000004.1"/>
</dbReference>
<dbReference type="Gene3D" id="3.10.310.30">
    <property type="match status" value="1"/>
</dbReference>
<dbReference type="InterPro" id="IPR003156">
    <property type="entry name" value="DHHA1_dom"/>
</dbReference>
<evidence type="ECO:0000259" key="6">
    <source>
        <dbReference type="Pfam" id="PF01368"/>
    </source>
</evidence>
<dbReference type="Pfam" id="PF17768">
    <property type="entry name" value="RecJ_OB"/>
    <property type="match status" value="1"/>
</dbReference>
<feature type="domain" description="DHHA1" evidence="7">
    <location>
        <begin position="349"/>
        <end position="441"/>
    </location>
</feature>
<keyword evidence="5 9" id="KW-0269">Exonuclease</keyword>
<evidence type="ECO:0000259" key="8">
    <source>
        <dbReference type="Pfam" id="PF17768"/>
    </source>
</evidence>
<evidence type="ECO:0000313" key="10">
    <source>
        <dbReference type="Proteomes" id="UP001440599"/>
    </source>
</evidence>
<feature type="domain" description="DDH" evidence="6">
    <location>
        <begin position="80"/>
        <end position="228"/>
    </location>
</feature>
<evidence type="ECO:0000256" key="4">
    <source>
        <dbReference type="ARBA" id="ARBA00022801"/>
    </source>
</evidence>
<dbReference type="InterPro" id="IPR004610">
    <property type="entry name" value="RecJ"/>
</dbReference>
<dbReference type="InterPro" id="IPR051673">
    <property type="entry name" value="SSDNA_exonuclease_RecJ"/>
</dbReference>
<keyword evidence="10" id="KW-1185">Reference proteome</keyword>
<feature type="domain" description="RecJ OB" evidence="8">
    <location>
        <begin position="455"/>
        <end position="560"/>
    </location>
</feature>
<dbReference type="PANTHER" id="PTHR30255:SF2">
    <property type="entry name" value="SINGLE-STRANDED-DNA-SPECIFIC EXONUCLEASE RECJ"/>
    <property type="match status" value="1"/>
</dbReference>
<dbReference type="NCBIfam" id="TIGR00644">
    <property type="entry name" value="recJ"/>
    <property type="match status" value="1"/>
</dbReference>